<gene>
    <name evidence="1" type="ORF">V5799_021939</name>
</gene>
<comment type="caution">
    <text evidence="1">The sequence shown here is derived from an EMBL/GenBank/DDBJ whole genome shotgun (WGS) entry which is preliminary data.</text>
</comment>
<evidence type="ECO:0000313" key="1">
    <source>
        <dbReference type="EMBL" id="KAK8788286.1"/>
    </source>
</evidence>
<organism evidence="1 2">
    <name type="scientific">Amblyomma americanum</name>
    <name type="common">Lone star tick</name>
    <dbReference type="NCBI Taxonomy" id="6943"/>
    <lineage>
        <taxon>Eukaryota</taxon>
        <taxon>Metazoa</taxon>
        <taxon>Ecdysozoa</taxon>
        <taxon>Arthropoda</taxon>
        <taxon>Chelicerata</taxon>
        <taxon>Arachnida</taxon>
        <taxon>Acari</taxon>
        <taxon>Parasitiformes</taxon>
        <taxon>Ixodida</taxon>
        <taxon>Ixodoidea</taxon>
        <taxon>Ixodidae</taxon>
        <taxon>Amblyomminae</taxon>
        <taxon>Amblyomma</taxon>
    </lineage>
</organism>
<protein>
    <submittedName>
        <fullName evidence="1">Uncharacterized protein</fullName>
    </submittedName>
</protein>
<evidence type="ECO:0000313" key="2">
    <source>
        <dbReference type="Proteomes" id="UP001321473"/>
    </source>
</evidence>
<dbReference type="EMBL" id="JARKHS020000990">
    <property type="protein sequence ID" value="KAK8788286.1"/>
    <property type="molecule type" value="Genomic_DNA"/>
</dbReference>
<keyword evidence="2" id="KW-1185">Reference proteome</keyword>
<sequence length="176" mass="19133">MSHGRHDHLDKPGVNAGHNIIAFRAQRTVLLVCHSSGRPHEGDKLVLLVPHHAVAGLSSLAPDTSATLPYGYRCHEEAELLADLRHGLVQASGRVHHSSADYPVQTPGVLPSLHIVDDVADLANLLRNIMQVIAKSLAHDARIARGLSSPGIVKRDEEEHRHLLLVPSWPQPAVLQ</sequence>
<name>A0AAQ4FMF0_AMBAM</name>
<proteinExistence type="predicted"/>
<dbReference type="Proteomes" id="UP001321473">
    <property type="component" value="Unassembled WGS sequence"/>
</dbReference>
<accession>A0AAQ4FMF0</accession>
<reference evidence="1 2" key="1">
    <citation type="journal article" date="2023" name="Arcadia Sci">
        <title>De novo assembly of a long-read Amblyomma americanum tick genome.</title>
        <authorList>
            <person name="Chou S."/>
            <person name="Poskanzer K.E."/>
            <person name="Rollins M."/>
            <person name="Thuy-Boun P.S."/>
        </authorList>
    </citation>
    <scope>NUCLEOTIDE SEQUENCE [LARGE SCALE GENOMIC DNA]</scope>
    <source>
        <strain evidence="1">F_SG_1</strain>
        <tissue evidence="1">Salivary glands</tissue>
    </source>
</reference>
<dbReference type="AlphaFoldDB" id="A0AAQ4FMF0"/>